<name>A0ABP7TEU3_9PSEU</name>
<accession>A0ABP7TEU3</accession>
<dbReference type="Gene3D" id="1.20.120.530">
    <property type="entry name" value="GntR ligand-binding domain-like"/>
    <property type="match status" value="1"/>
</dbReference>
<gene>
    <name evidence="5" type="ORF">GCM10022247_56870</name>
</gene>
<organism evidence="5 6">
    <name type="scientific">Allokutzneria multivorans</name>
    <dbReference type="NCBI Taxonomy" id="1142134"/>
    <lineage>
        <taxon>Bacteria</taxon>
        <taxon>Bacillati</taxon>
        <taxon>Actinomycetota</taxon>
        <taxon>Actinomycetes</taxon>
        <taxon>Pseudonocardiales</taxon>
        <taxon>Pseudonocardiaceae</taxon>
        <taxon>Allokutzneria</taxon>
    </lineage>
</organism>
<comment type="caution">
    <text evidence="5">The sequence shown here is derived from an EMBL/GenBank/DDBJ whole genome shotgun (WGS) entry which is preliminary data.</text>
</comment>
<dbReference type="RefSeq" id="WP_344881232.1">
    <property type="nucleotide sequence ID" value="NZ_BAABAL010000019.1"/>
</dbReference>
<dbReference type="InterPro" id="IPR008920">
    <property type="entry name" value="TF_FadR/GntR_C"/>
</dbReference>
<evidence type="ECO:0000256" key="1">
    <source>
        <dbReference type="ARBA" id="ARBA00023015"/>
    </source>
</evidence>
<keyword evidence="1" id="KW-0805">Transcription regulation</keyword>
<evidence type="ECO:0000256" key="3">
    <source>
        <dbReference type="ARBA" id="ARBA00023163"/>
    </source>
</evidence>
<evidence type="ECO:0000256" key="2">
    <source>
        <dbReference type="ARBA" id="ARBA00023125"/>
    </source>
</evidence>
<sequence>MTNEASPVHVSLAERTLQVLRELVLTGEIPPGARVNEVELATRFGISRGPVREAIRHLTSEGLLVLRTNRGAYVPKADAEQVHALFELRVALEGEASRFAALRRTEADVRELRRRSANARAGFESGRRFPYRLDLDFHGGLLQAARSPLITSQVHLVQQQVILLRTTTPVDPAHSSASLDDHDRLVEAIEAGDPELAAETMRVHLHRVRDQLLTYLDLPERAFLG</sequence>
<dbReference type="SUPFAM" id="SSF46785">
    <property type="entry name" value="Winged helix' DNA-binding domain"/>
    <property type="match status" value="1"/>
</dbReference>
<dbReference type="EMBL" id="BAABAL010000019">
    <property type="protein sequence ID" value="GAA4025018.1"/>
    <property type="molecule type" value="Genomic_DNA"/>
</dbReference>
<proteinExistence type="predicted"/>
<dbReference type="CDD" id="cd07377">
    <property type="entry name" value="WHTH_GntR"/>
    <property type="match status" value="1"/>
</dbReference>
<dbReference type="Proteomes" id="UP001501747">
    <property type="component" value="Unassembled WGS sequence"/>
</dbReference>
<evidence type="ECO:0000313" key="6">
    <source>
        <dbReference type="Proteomes" id="UP001501747"/>
    </source>
</evidence>
<dbReference type="SUPFAM" id="SSF48008">
    <property type="entry name" value="GntR ligand-binding domain-like"/>
    <property type="match status" value="1"/>
</dbReference>
<dbReference type="SMART" id="SM00345">
    <property type="entry name" value="HTH_GNTR"/>
    <property type="match status" value="1"/>
</dbReference>
<evidence type="ECO:0000313" key="5">
    <source>
        <dbReference type="EMBL" id="GAA4025018.1"/>
    </source>
</evidence>
<dbReference type="Gene3D" id="1.10.10.10">
    <property type="entry name" value="Winged helix-like DNA-binding domain superfamily/Winged helix DNA-binding domain"/>
    <property type="match status" value="1"/>
</dbReference>
<dbReference type="PROSITE" id="PS50949">
    <property type="entry name" value="HTH_GNTR"/>
    <property type="match status" value="1"/>
</dbReference>
<dbReference type="InterPro" id="IPR000524">
    <property type="entry name" value="Tscrpt_reg_HTH_GntR"/>
</dbReference>
<dbReference type="InterPro" id="IPR036388">
    <property type="entry name" value="WH-like_DNA-bd_sf"/>
</dbReference>
<dbReference type="SMART" id="SM00895">
    <property type="entry name" value="FCD"/>
    <property type="match status" value="1"/>
</dbReference>
<evidence type="ECO:0000259" key="4">
    <source>
        <dbReference type="PROSITE" id="PS50949"/>
    </source>
</evidence>
<protein>
    <submittedName>
        <fullName evidence="5">GntR family transcriptional regulator</fullName>
    </submittedName>
</protein>
<dbReference type="PANTHER" id="PTHR43537">
    <property type="entry name" value="TRANSCRIPTIONAL REGULATOR, GNTR FAMILY"/>
    <property type="match status" value="1"/>
</dbReference>
<reference evidence="6" key="1">
    <citation type="journal article" date="2019" name="Int. J. Syst. Evol. Microbiol.">
        <title>The Global Catalogue of Microorganisms (GCM) 10K type strain sequencing project: providing services to taxonomists for standard genome sequencing and annotation.</title>
        <authorList>
            <consortium name="The Broad Institute Genomics Platform"/>
            <consortium name="The Broad Institute Genome Sequencing Center for Infectious Disease"/>
            <person name="Wu L."/>
            <person name="Ma J."/>
        </authorList>
    </citation>
    <scope>NUCLEOTIDE SEQUENCE [LARGE SCALE GENOMIC DNA]</scope>
    <source>
        <strain evidence="6">JCM 17342</strain>
    </source>
</reference>
<dbReference type="PANTHER" id="PTHR43537:SF5">
    <property type="entry name" value="UXU OPERON TRANSCRIPTIONAL REGULATOR"/>
    <property type="match status" value="1"/>
</dbReference>
<dbReference type="PRINTS" id="PR00035">
    <property type="entry name" value="HTHGNTR"/>
</dbReference>
<dbReference type="InterPro" id="IPR036390">
    <property type="entry name" value="WH_DNA-bd_sf"/>
</dbReference>
<keyword evidence="3" id="KW-0804">Transcription</keyword>
<keyword evidence="6" id="KW-1185">Reference proteome</keyword>
<keyword evidence="2" id="KW-0238">DNA-binding</keyword>
<dbReference type="InterPro" id="IPR011711">
    <property type="entry name" value="GntR_C"/>
</dbReference>
<feature type="domain" description="HTH gntR-type" evidence="4">
    <location>
        <begin position="10"/>
        <end position="77"/>
    </location>
</feature>
<dbReference type="Pfam" id="PF00392">
    <property type="entry name" value="GntR"/>
    <property type="match status" value="1"/>
</dbReference>
<dbReference type="Pfam" id="PF07729">
    <property type="entry name" value="FCD"/>
    <property type="match status" value="1"/>
</dbReference>